<accession>A0A9X1VMD1</accession>
<comment type="caution">
    <text evidence="8">The sequence shown here is derived from an EMBL/GenBank/DDBJ whole genome shotgun (WGS) entry which is preliminary data.</text>
</comment>
<evidence type="ECO:0000313" key="9">
    <source>
        <dbReference type="Proteomes" id="UP001139369"/>
    </source>
</evidence>
<evidence type="ECO:0000259" key="7">
    <source>
        <dbReference type="Pfam" id="PF04085"/>
    </source>
</evidence>
<evidence type="ECO:0000256" key="1">
    <source>
        <dbReference type="ARBA" id="ARBA00009369"/>
    </source>
</evidence>
<dbReference type="Gene3D" id="2.40.10.340">
    <property type="entry name" value="Rod shape-determining protein MreC, domain 1"/>
    <property type="match status" value="1"/>
</dbReference>
<evidence type="ECO:0000256" key="3">
    <source>
        <dbReference type="ARBA" id="ARBA00022960"/>
    </source>
</evidence>
<gene>
    <name evidence="8" type="primary">mreC</name>
    <name evidence="8" type="ORF">MC378_08345</name>
</gene>
<evidence type="ECO:0000256" key="5">
    <source>
        <dbReference type="PIRNR" id="PIRNR038471"/>
    </source>
</evidence>
<dbReference type="GO" id="GO:0005886">
    <property type="term" value="C:plasma membrane"/>
    <property type="evidence" value="ECO:0007669"/>
    <property type="project" value="TreeGrafter"/>
</dbReference>
<organism evidence="8 9">
    <name type="scientific">Polaribacter marinus</name>
    <dbReference type="NCBI Taxonomy" id="2916838"/>
    <lineage>
        <taxon>Bacteria</taxon>
        <taxon>Pseudomonadati</taxon>
        <taxon>Bacteroidota</taxon>
        <taxon>Flavobacteriia</taxon>
        <taxon>Flavobacteriales</taxon>
        <taxon>Flavobacteriaceae</taxon>
    </lineage>
</organism>
<dbReference type="EMBL" id="JAKQYM010000005">
    <property type="protein sequence ID" value="MCI2229174.1"/>
    <property type="molecule type" value="Genomic_DNA"/>
</dbReference>
<dbReference type="Pfam" id="PF04085">
    <property type="entry name" value="MreC"/>
    <property type="match status" value="1"/>
</dbReference>
<evidence type="ECO:0000256" key="2">
    <source>
        <dbReference type="ARBA" id="ARBA00013855"/>
    </source>
</evidence>
<dbReference type="PANTHER" id="PTHR34138:SF1">
    <property type="entry name" value="CELL SHAPE-DETERMINING PROTEIN MREC"/>
    <property type="match status" value="1"/>
</dbReference>
<proteinExistence type="inferred from homology"/>
<evidence type="ECO:0000256" key="4">
    <source>
        <dbReference type="ARBA" id="ARBA00032089"/>
    </source>
</evidence>
<protein>
    <recommendedName>
        <fullName evidence="2 5">Cell shape-determining protein MreC</fullName>
    </recommendedName>
    <alternativeName>
        <fullName evidence="4 5">Cell shape protein MreC</fullName>
    </alternativeName>
</protein>
<dbReference type="NCBIfam" id="NF010532">
    <property type="entry name" value="PRK13922.9-3"/>
    <property type="match status" value="1"/>
</dbReference>
<evidence type="ECO:0000313" key="8">
    <source>
        <dbReference type="EMBL" id="MCI2229174.1"/>
    </source>
</evidence>
<dbReference type="Proteomes" id="UP001139369">
    <property type="component" value="Unassembled WGS sequence"/>
</dbReference>
<sequence length="275" mass="31834">MQQLFYFFQKFKYFLFFLMLQFIAMTLTFNNLNFHKSKFVNSANSITGGIYYKISNFSEYMSLKSENEILAKENTRLKNLIEKNNSVVLEKDSLFTKTTYQQKYTYTNAKIIKNDYTTAFNFLLLNKGKNQGIEKEMAVINSKGIIGITENSSDKYTRVQSILNKNSRINARIKNNTFYYGTLKWDGKDYNTIQLHDIPRQAPLKIGDTIETGGKSTIFPEGILIGTISKVNHGNSAENKVDIKLFNDMSNLGYVYIIKNLYKKEIQSLENIEDE</sequence>
<feature type="transmembrane region" description="Helical" evidence="6">
    <location>
        <begin position="13"/>
        <end position="32"/>
    </location>
</feature>
<dbReference type="PIRSF" id="PIRSF038471">
    <property type="entry name" value="MreC"/>
    <property type="match status" value="1"/>
</dbReference>
<dbReference type="InterPro" id="IPR042177">
    <property type="entry name" value="Cell/Rod_1"/>
</dbReference>
<dbReference type="InterPro" id="IPR055342">
    <property type="entry name" value="MreC_beta-barrel_core"/>
</dbReference>
<dbReference type="RefSeq" id="WP_242178305.1">
    <property type="nucleotide sequence ID" value="NZ_JAKQYM010000005.1"/>
</dbReference>
<keyword evidence="6" id="KW-0812">Transmembrane</keyword>
<keyword evidence="6" id="KW-1133">Transmembrane helix</keyword>
<comment type="function">
    <text evidence="5">Involved in formation and maintenance of cell shape.</text>
</comment>
<dbReference type="Gene3D" id="2.40.10.350">
    <property type="entry name" value="Rod shape-determining protein MreC, domain 2"/>
    <property type="match status" value="1"/>
</dbReference>
<dbReference type="InterPro" id="IPR042175">
    <property type="entry name" value="Cell/Rod_MreC_2"/>
</dbReference>
<feature type="domain" description="Rod shape-determining protein MreC beta-barrel core" evidence="7">
    <location>
        <begin position="111"/>
        <end position="259"/>
    </location>
</feature>
<dbReference type="InterPro" id="IPR007221">
    <property type="entry name" value="MreC"/>
</dbReference>
<keyword evidence="6" id="KW-0472">Membrane</keyword>
<dbReference type="PANTHER" id="PTHR34138">
    <property type="entry name" value="CELL SHAPE-DETERMINING PROTEIN MREC"/>
    <property type="match status" value="1"/>
</dbReference>
<evidence type="ECO:0000256" key="6">
    <source>
        <dbReference type="SAM" id="Phobius"/>
    </source>
</evidence>
<dbReference type="AlphaFoldDB" id="A0A9X1VMD1"/>
<comment type="similarity">
    <text evidence="1 5">Belongs to the MreC family.</text>
</comment>
<keyword evidence="3 5" id="KW-0133">Cell shape</keyword>
<name>A0A9X1VMD1_9FLAO</name>
<keyword evidence="9" id="KW-1185">Reference proteome</keyword>
<dbReference type="GO" id="GO:0008360">
    <property type="term" value="P:regulation of cell shape"/>
    <property type="evidence" value="ECO:0007669"/>
    <property type="project" value="UniProtKB-KW"/>
</dbReference>
<reference evidence="8" key="1">
    <citation type="submission" date="2022-02" db="EMBL/GenBank/DDBJ databases">
        <title>Polaribacter sp. MSW13, isolated from seawater.</title>
        <authorList>
            <person name="Kristyanto S."/>
            <person name="Jung J."/>
            <person name="Jeon C.O."/>
        </authorList>
    </citation>
    <scope>NUCLEOTIDE SEQUENCE</scope>
    <source>
        <strain evidence="8">MSW13</strain>
    </source>
</reference>